<feature type="domain" description="Topoisomerase 6 subunit A/Spo11 TOPRIM" evidence="1">
    <location>
        <begin position="190"/>
        <end position="285"/>
    </location>
</feature>
<dbReference type="EMBL" id="CYGV01002044">
    <property type="protein sequence ID" value="CUA78513.1"/>
    <property type="molecule type" value="Genomic_DNA"/>
</dbReference>
<name>A0A0K6GIU5_9AGAM</name>
<dbReference type="GO" id="GO:0005694">
    <property type="term" value="C:chromosome"/>
    <property type="evidence" value="ECO:0007669"/>
    <property type="project" value="InterPro"/>
</dbReference>
<sequence>MWYESLAKPGSGGGYASLNSNDEYVMTPRSLVSGLGIQQFLDLVAFTEVDLQARGDGVEYDQRIAWYDGGNPVGMREDDISQTAHNLAATFGLTRRELQLKASPKGNEAFMGPVGYYRSDGLYIKGSYECFTEIPDLDDIRALHFMHQARFVLTFEHHAALGAAKAEGLPQVLCERHGHHIMATREVLNPNIRIVSLGDIDRFGLSVFAAIKFGTIASSYQNRSLNAETAEYLHVPIDTLITGKRRMRSLTDKDDKEVKRLEAAGHMDQNMARQAGDMRRTGKTASLAAHRGHFVKDLCPIIGKRLSAPAAPTDNPDLSIAKPFLEPLPSNYLNRDACLAELTPLRSTHEEDSSFEMKLGDMCTRVEILVSSSTVMLTSLDDDGKRPKDLAELHSSVEKVQSQEFQNIGRIVTVEDIIINHLDRVKWVLEITGDVAMRCPDPIIANRASAVQKYHDCLSTAMSPLLSQTSEEGRVAEAILYMKIIWKEICIMVEVDRPFECEEDDCAYSVKTSFVLE</sequence>
<evidence type="ECO:0000313" key="2">
    <source>
        <dbReference type="EMBL" id="CUA78513.1"/>
    </source>
</evidence>
<dbReference type="Pfam" id="PF21180">
    <property type="entry name" value="TOP6A-Spo11_Toprim"/>
    <property type="match status" value="1"/>
</dbReference>
<accession>A0A0K6GIU5</accession>
<dbReference type="AlphaFoldDB" id="A0A0K6GIU5"/>
<dbReference type="InterPro" id="IPR034136">
    <property type="entry name" value="TOPRIM_Topo6A/Spo11"/>
</dbReference>
<dbReference type="Proteomes" id="UP000044841">
    <property type="component" value="Unassembled WGS sequence"/>
</dbReference>
<protein>
    <recommendedName>
        <fullName evidence="1">Topoisomerase 6 subunit A/Spo11 TOPRIM domain-containing protein</fullName>
    </recommendedName>
</protein>
<dbReference type="PANTHER" id="PTHR10848">
    <property type="entry name" value="MEIOTIC RECOMBINATION PROTEIN SPO11"/>
    <property type="match status" value="1"/>
</dbReference>
<dbReference type="GO" id="GO:0003918">
    <property type="term" value="F:DNA topoisomerase type II (double strand cut, ATP-hydrolyzing) activity"/>
    <property type="evidence" value="ECO:0007669"/>
    <property type="project" value="InterPro"/>
</dbReference>
<dbReference type="Gene3D" id="3.40.1360.10">
    <property type="match status" value="1"/>
</dbReference>
<evidence type="ECO:0000259" key="1">
    <source>
        <dbReference type="Pfam" id="PF21180"/>
    </source>
</evidence>
<dbReference type="SUPFAM" id="SSF56726">
    <property type="entry name" value="DNA topoisomerase IV, alpha subunit"/>
    <property type="match status" value="1"/>
</dbReference>
<reference evidence="2 3" key="1">
    <citation type="submission" date="2015-07" db="EMBL/GenBank/DDBJ databases">
        <authorList>
            <person name="Noorani M."/>
        </authorList>
    </citation>
    <scope>NUCLEOTIDE SEQUENCE [LARGE SCALE GENOMIC DNA]</scope>
    <source>
        <strain evidence="2">BBA 69670</strain>
    </source>
</reference>
<keyword evidence="3" id="KW-1185">Reference proteome</keyword>
<dbReference type="GO" id="GO:0003677">
    <property type="term" value="F:DNA binding"/>
    <property type="evidence" value="ECO:0007669"/>
    <property type="project" value="InterPro"/>
</dbReference>
<proteinExistence type="predicted"/>
<gene>
    <name evidence="2" type="ORF">RSOLAG22IIIB_07128</name>
</gene>
<dbReference type="PANTHER" id="PTHR10848:SF0">
    <property type="entry name" value="MEIOTIC RECOMBINATION PROTEIN SPO11"/>
    <property type="match status" value="1"/>
</dbReference>
<organism evidence="2 3">
    <name type="scientific">Rhizoctonia solani</name>
    <dbReference type="NCBI Taxonomy" id="456999"/>
    <lineage>
        <taxon>Eukaryota</taxon>
        <taxon>Fungi</taxon>
        <taxon>Dikarya</taxon>
        <taxon>Basidiomycota</taxon>
        <taxon>Agaricomycotina</taxon>
        <taxon>Agaricomycetes</taxon>
        <taxon>Cantharellales</taxon>
        <taxon>Ceratobasidiaceae</taxon>
        <taxon>Rhizoctonia</taxon>
    </lineage>
</organism>
<evidence type="ECO:0000313" key="3">
    <source>
        <dbReference type="Proteomes" id="UP000044841"/>
    </source>
</evidence>
<dbReference type="InterPro" id="IPR036078">
    <property type="entry name" value="Spo11/TopoVI_A_sf"/>
</dbReference>
<dbReference type="InterPro" id="IPR002815">
    <property type="entry name" value="Spo11/TopoVI_A"/>
</dbReference>